<reference evidence="4 5" key="1">
    <citation type="submission" date="2018-10" db="EMBL/GenBank/DDBJ databases">
        <title>Transmission dynamics of multidrug resistant bacteria on intensive care unit surfaces.</title>
        <authorList>
            <person name="D'Souza A.W."/>
            <person name="Potter R.F."/>
            <person name="Wallace M."/>
            <person name="Shupe A."/>
            <person name="Patel S."/>
            <person name="Sun S."/>
            <person name="Gul D."/>
            <person name="Kwon J.H."/>
            <person name="Andleeb S."/>
            <person name="Burnham C.-A.D."/>
            <person name="Dantas G."/>
        </authorList>
    </citation>
    <scope>NUCLEOTIDE SEQUENCE [LARGE SCALE GENOMIC DNA]</scope>
    <source>
        <strain evidence="4 5">WF_348</strain>
    </source>
</reference>
<dbReference type="SUPFAM" id="SSF51161">
    <property type="entry name" value="Trimeric LpxA-like enzymes"/>
    <property type="match status" value="1"/>
</dbReference>
<keyword evidence="2 4" id="KW-0808">Transferase</keyword>
<proteinExistence type="inferred from homology"/>
<comment type="similarity">
    <text evidence="1">Belongs to the transferase hexapeptide repeat family.</text>
</comment>
<protein>
    <submittedName>
        <fullName evidence="4">Acyltransferase</fullName>
    </submittedName>
</protein>
<sequence>MSSGRSKFKKNKFIINIIYKFFVIIPKFIKIFLWNIITSHTQIFFIGIRYILLKSLIKKCGDNIKIGPNVQIIGWENLVIGSNVSIHANSYIDATGGIIIEDYVSIAHNSTILSSNHDWKDNTLPIKYNPIITNSVVIKKDVWIGCACRILSGVVINSRSIVAAGAVVNRDVESKTIVGGIPAKKIKEI</sequence>
<dbReference type="InterPro" id="IPR001451">
    <property type="entry name" value="Hexapep"/>
</dbReference>
<evidence type="ECO:0000256" key="3">
    <source>
        <dbReference type="SAM" id="Phobius"/>
    </source>
</evidence>
<gene>
    <name evidence="4" type="ORF">EGI89_03420</name>
</gene>
<dbReference type="PANTHER" id="PTHR23416:SF23">
    <property type="entry name" value="ACETYLTRANSFERASE C18B11.09C-RELATED"/>
    <property type="match status" value="1"/>
</dbReference>
<dbReference type="EMBL" id="RHPO01000004">
    <property type="protein sequence ID" value="RRT93467.1"/>
    <property type="molecule type" value="Genomic_DNA"/>
</dbReference>
<dbReference type="PANTHER" id="PTHR23416">
    <property type="entry name" value="SIALIC ACID SYNTHASE-RELATED"/>
    <property type="match status" value="1"/>
</dbReference>
<accession>A0A3R8SN88</accession>
<dbReference type="GO" id="GO:0005829">
    <property type="term" value="C:cytosol"/>
    <property type="evidence" value="ECO:0007669"/>
    <property type="project" value="TreeGrafter"/>
</dbReference>
<dbReference type="InterPro" id="IPR051159">
    <property type="entry name" value="Hexapeptide_acetyltransf"/>
</dbReference>
<name>A0A3R8SN88_9FLAO</name>
<evidence type="ECO:0000313" key="4">
    <source>
        <dbReference type="EMBL" id="RRT93467.1"/>
    </source>
</evidence>
<evidence type="ECO:0000256" key="1">
    <source>
        <dbReference type="ARBA" id="ARBA00007274"/>
    </source>
</evidence>
<keyword evidence="3" id="KW-0472">Membrane</keyword>
<keyword evidence="3" id="KW-0812">Transmembrane</keyword>
<dbReference type="GO" id="GO:0008374">
    <property type="term" value="F:O-acyltransferase activity"/>
    <property type="evidence" value="ECO:0007669"/>
    <property type="project" value="TreeGrafter"/>
</dbReference>
<dbReference type="AlphaFoldDB" id="A0A3R8SN88"/>
<dbReference type="RefSeq" id="WP_125349164.1">
    <property type="nucleotide sequence ID" value="NZ_RHPN01000004.1"/>
</dbReference>
<dbReference type="Gene3D" id="2.160.10.10">
    <property type="entry name" value="Hexapeptide repeat proteins"/>
    <property type="match status" value="1"/>
</dbReference>
<dbReference type="CDD" id="cd04647">
    <property type="entry name" value="LbH_MAT_like"/>
    <property type="match status" value="1"/>
</dbReference>
<dbReference type="Proteomes" id="UP000267844">
    <property type="component" value="Unassembled WGS sequence"/>
</dbReference>
<evidence type="ECO:0000256" key="2">
    <source>
        <dbReference type="ARBA" id="ARBA00022679"/>
    </source>
</evidence>
<dbReference type="InterPro" id="IPR011004">
    <property type="entry name" value="Trimer_LpxA-like_sf"/>
</dbReference>
<feature type="transmembrane region" description="Helical" evidence="3">
    <location>
        <begin position="12"/>
        <end position="29"/>
    </location>
</feature>
<dbReference type="Pfam" id="PF00132">
    <property type="entry name" value="Hexapep"/>
    <property type="match status" value="1"/>
</dbReference>
<organism evidence="4 5">
    <name type="scientific">Empedobacter falsenii</name>
    <dbReference type="NCBI Taxonomy" id="343874"/>
    <lineage>
        <taxon>Bacteria</taxon>
        <taxon>Pseudomonadati</taxon>
        <taxon>Bacteroidota</taxon>
        <taxon>Flavobacteriia</taxon>
        <taxon>Flavobacteriales</taxon>
        <taxon>Weeksellaceae</taxon>
        <taxon>Empedobacter</taxon>
    </lineage>
</organism>
<keyword evidence="3" id="KW-1133">Transmembrane helix</keyword>
<comment type="caution">
    <text evidence="4">The sequence shown here is derived from an EMBL/GenBank/DDBJ whole genome shotgun (WGS) entry which is preliminary data.</text>
</comment>
<evidence type="ECO:0000313" key="5">
    <source>
        <dbReference type="Proteomes" id="UP000267844"/>
    </source>
</evidence>
<keyword evidence="4" id="KW-0012">Acyltransferase</keyword>